<comment type="caution">
    <text evidence="2">The sequence shown here is derived from an EMBL/GenBank/DDBJ whole genome shotgun (WGS) entry which is preliminary data.</text>
</comment>
<sequence length="505" mass="54649">MSSLPGSPTRPVAASALPLPRSPLEPVTNVSQSFAELERVGQAREDSEEIFSQDDQLQDSSTPAAAPSPSPTKAADAKSTSTSSTAKAKRGKTKAMSVESSSASKDAIKHIDLGVSIALAAASTDAKGKAVKVTTKDGMTRCPKETTYADFKTKIVAAAINAGLNVSNFDNLDIEGKIPAGGIWKDKKRLHDQDAFRSLWDKILKKKAWEAYIFVSPSANAAIEISSDSDIDADPVKLEPESTDELHPEPKKKRKSDEGSGTVDAATSNKRAKVAVKDEAEEARKKVAEDILRRHACSKHGSKACFVLRGGVHLAVDNEILDRWIAAIERDPAANTSSHLPNDKHIDRKTKEAFAKYGLRSSPIRRDRSTSPASHMLQSDYDEELPNVLSSSEMSRFRRRSRGSTSIASSSSSRLPSVAQPRASGPGMTFGALAKHVKLDDAIVTKLVKVGVTKASAFARMTEEKLKQVGYLEGEVEEALDAQDRWRRIDPKSVKKEELVDALHT</sequence>
<feature type="region of interest" description="Disordered" evidence="1">
    <location>
        <begin position="232"/>
        <end position="280"/>
    </location>
</feature>
<dbReference type="Proteomes" id="UP000077684">
    <property type="component" value="Unassembled WGS sequence"/>
</dbReference>
<evidence type="ECO:0000313" key="3">
    <source>
        <dbReference type="Proteomes" id="UP000077684"/>
    </source>
</evidence>
<dbReference type="AlphaFoldDB" id="A0A8X7MKH6"/>
<name>A0A8X7MKH6_9BASI</name>
<evidence type="ECO:0000313" key="2">
    <source>
        <dbReference type="EMBL" id="KAE8239292.1"/>
    </source>
</evidence>
<accession>A0A8X7MKH6</accession>
<feature type="compositionally biased region" description="Basic and acidic residues" evidence="1">
    <location>
        <begin position="36"/>
        <end position="45"/>
    </location>
</feature>
<feature type="compositionally biased region" description="Low complexity" evidence="1">
    <location>
        <begin position="59"/>
        <end position="86"/>
    </location>
</feature>
<feature type="compositionally biased region" description="Low complexity" evidence="1">
    <location>
        <begin position="403"/>
        <end position="417"/>
    </location>
</feature>
<gene>
    <name evidence="2" type="ORF">A4X06_0g8376</name>
</gene>
<feature type="compositionally biased region" description="Basic and acidic residues" evidence="1">
    <location>
        <begin position="234"/>
        <end position="249"/>
    </location>
</feature>
<dbReference type="EMBL" id="LWDE02001806">
    <property type="protein sequence ID" value="KAE8239292.1"/>
    <property type="molecule type" value="Genomic_DNA"/>
</dbReference>
<reference evidence="2" key="1">
    <citation type="submission" date="2016-04" db="EMBL/GenBank/DDBJ databases">
        <authorList>
            <person name="Nguyen H.D."/>
            <person name="Samba Siva P."/>
            <person name="Cullis J."/>
            <person name="Levesque C.A."/>
            <person name="Hambleton S."/>
        </authorList>
    </citation>
    <scope>NUCLEOTIDE SEQUENCE</scope>
    <source>
        <strain evidence="2">DAOMC 236426</strain>
    </source>
</reference>
<organism evidence="2 3">
    <name type="scientific">Tilletia controversa</name>
    <name type="common">dwarf bunt fungus</name>
    <dbReference type="NCBI Taxonomy" id="13291"/>
    <lineage>
        <taxon>Eukaryota</taxon>
        <taxon>Fungi</taxon>
        <taxon>Dikarya</taxon>
        <taxon>Basidiomycota</taxon>
        <taxon>Ustilaginomycotina</taxon>
        <taxon>Exobasidiomycetes</taxon>
        <taxon>Tilletiales</taxon>
        <taxon>Tilletiaceae</taxon>
        <taxon>Tilletia</taxon>
    </lineage>
</organism>
<feature type="region of interest" description="Disordered" evidence="1">
    <location>
        <begin position="1"/>
        <end position="101"/>
    </location>
</feature>
<reference evidence="2" key="2">
    <citation type="journal article" date="2019" name="IMA Fungus">
        <title>Genome sequencing and comparison of five Tilletia species to identify candidate genes for the detection of regulated species infecting wheat.</title>
        <authorList>
            <person name="Nguyen H.D.T."/>
            <person name="Sultana T."/>
            <person name="Kesanakurti P."/>
            <person name="Hambleton S."/>
        </authorList>
    </citation>
    <scope>NUCLEOTIDE SEQUENCE</scope>
    <source>
        <strain evidence="2">DAOMC 236426</strain>
    </source>
</reference>
<proteinExistence type="predicted"/>
<feature type="region of interest" description="Disordered" evidence="1">
    <location>
        <begin position="359"/>
        <end position="423"/>
    </location>
</feature>
<protein>
    <submittedName>
        <fullName evidence="2">Uncharacterized protein</fullName>
    </submittedName>
</protein>
<evidence type="ECO:0000256" key="1">
    <source>
        <dbReference type="SAM" id="MobiDB-lite"/>
    </source>
</evidence>
<keyword evidence="3" id="KW-1185">Reference proteome</keyword>